<keyword evidence="1" id="KW-0472">Membrane</keyword>
<keyword evidence="3" id="KW-1185">Reference proteome</keyword>
<accession>K6VH39</accession>
<dbReference type="KEGG" id="pcy:PCYB_135460"/>
<dbReference type="GeneID" id="14695050"/>
<dbReference type="PhylomeDB" id="K6VH39"/>
<evidence type="ECO:0008006" key="4">
    <source>
        <dbReference type="Google" id="ProtNLM"/>
    </source>
</evidence>
<dbReference type="EMBL" id="DF157105">
    <property type="protein sequence ID" value="GAB68672.1"/>
    <property type="molecule type" value="Genomic_DNA"/>
</dbReference>
<dbReference type="RefSeq" id="XP_004224619.1">
    <property type="nucleotide sequence ID" value="XM_004224571.1"/>
</dbReference>
<feature type="transmembrane region" description="Helical" evidence="1">
    <location>
        <begin position="24"/>
        <end position="44"/>
    </location>
</feature>
<dbReference type="OrthoDB" id="378047at2759"/>
<organism evidence="2 3">
    <name type="scientific">Plasmodium cynomolgi (strain B)</name>
    <dbReference type="NCBI Taxonomy" id="1120755"/>
    <lineage>
        <taxon>Eukaryota</taxon>
        <taxon>Sar</taxon>
        <taxon>Alveolata</taxon>
        <taxon>Apicomplexa</taxon>
        <taxon>Aconoidasida</taxon>
        <taxon>Haemosporida</taxon>
        <taxon>Plasmodiidae</taxon>
        <taxon>Plasmodium</taxon>
        <taxon>Plasmodium (Plasmodium)</taxon>
    </lineage>
</organism>
<proteinExistence type="predicted"/>
<dbReference type="AlphaFoldDB" id="K6VH39"/>
<evidence type="ECO:0000313" key="3">
    <source>
        <dbReference type="Proteomes" id="UP000006319"/>
    </source>
</evidence>
<dbReference type="InterPro" id="IPR036469">
    <property type="entry name" value="Pfg27_sf"/>
</dbReference>
<dbReference type="OMA" id="DMAFRIS"/>
<evidence type="ECO:0000313" key="2">
    <source>
        <dbReference type="EMBL" id="GAB68672.1"/>
    </source>
</evidence>
<sequence length="253" mass="29629">MMLYTNRIIEVCNHIRCIMEIIKVYKFICILLTIYFSSMILHNLNSLDTVLHISLDNRNEYMPRTNGRNLAQRNPSREALKRTYDCSLTIDEILRLLHIVHVESIAAGDIITAMILRLDRETGRVNVDGLVRDRLRRHRIANMQARLTELVDEIISISPLNQYIILQKLEAYKEELDETVEILQLVARQRTEEHIYSILNNLTHIRESLNLRLLTNDIAENETAVARRALRIRSRVLDILEFQYDMPSHANSN</sequence>
<dbReference type="Gene3D" id="1.10.3030.10">
    <property type="entry name" value="Gametocyte protein Pfg27"/>
    <property type="match status" value="1"/>
</dbReference>
<gene>
    <name evidence="2" type="ORF">PCYB_135460</name>
</gene>
<keyword evidence="1" id="KW-1133">Transmembrane helix</keyword>
<dbReference type="Proteomes" id="UP000006319">
    <property type="component" value="Chromosome 13"/>
</dbReference>
<keyword evidence="1" id="KW-0812">Transmembrane</keyword>
<dbReference type="eggNOG" id="ENOG502TN01">
    <property type="taxonomic scope" value="Eukaryota"/>
</dbReference>
<evidence type="ECO:0000256" key="1">
    <source>
        <dbReference type="SAM" id="Phobius"/>
    </source>
</evidence>
<name>K6VH39_PLACD</name>
<reference evidence="2 3" key="1">
    <citation type="journal article" date="2012" name="Nat. Genet.">
        <title>Plasmodium cynomolgi genome sequences provide insight into Plasmodium vivax and the monkey malaria clade.</title>
        <authorList>
            <person name="Tachibana S."/>
            <person name="Sullivan S.A."/>
            <person name="Kawai S."/>
            <person name="Nakamura S."/>
            <person name="Kim H.R."/>
            <person name="Goto N."/>
            <person name="Arisue N."/>
            <person name="Palacpac N.M.Q."/>
            <person name="Honma H."/>
            <person name="Yagi M."/>
            <person name="Tougan T."/>
            <person name="Katakai Y."/>
            <person name="Kaneko O."/>
            <person name="Mita T."/>
            <person name="Kita K."/>
            <person name="Yasutomi Y."/>
            <person name="Sutton P.L."/>
            <person name="Shakhbatyan R."/>
            <person name="Horii T."/>
            <person name="Yasunaga T."/>
            <person name="Barnwell J.W."/>
            <person name="Escalante A.A."/>
            <person name="Carlton J.M."/>
            <person name="Tanabe K."/>
        </authorList>
    </citation>
    <scope>NUCLEOTIDE SEQUENCE [LARGE SCALE GENOMIC DNA]</scope>
    <source>
        <strain evidence="2 3">B</strain>
    </source>
</reference>
<protein>
    <recommendedName>
        <fullName evidence="4">Gametocyte associated protein</fullName>
    </recommendedName>
</protein>
<dbReference type="VEuPathDB" id="PlasmoDB:PCYB_135460"/>